<comment type="caution">
    <text evidence="1">The sequence shown here is derived from an EMBL/GenBank/DDBJ whole genome shotgun (WGS) entry which is preliminary data.</text>
</comment>
<accession>W6K0H8</accession>
<dbReference type="AlphaFoldDB" id="W6K0H8"/>
<organism evidence="1 2">
    <name type="scientific">Nostocoides australiense Ben110</name>
    <dbReference type="NCBI Taxonomy" id="1193182"/>
    <lineage>
        <taxon>Bacteria</taxon>
        <taxon>Bacillati</taxon>
        <taxon>Actinomycetota</taxon>
        <taxon>Actinomycetes</taxon>
        <taxon>Micrococcales</taxon>
        <taxon>Intrasporangiaceae</taxon>
        <taxon>Nostocoides</taxon>
    </lineage>
</organism>
<reference evidence="1 2" key="1">
    <citation type="journal article" date="2013" name="ISME J.">
        <title>A metabolic model for members of the genus Tetrasphaera involved in enhanced biological phosphorus removal.</title>
        <authorList>
            <person name="Kristiansen R."/>
            <person name="Nguyen H.T.T."/>
            <person name="Saunders A.M."/>
            <person name="Nielsen J.L."/>
            <person name="Wimmer R."/>
            <person name="Le V.Q."/>
            <person name="McIlroy S.J."/>
            <person name="Petrovski S."/>
            <person name="Seviour R.J."/>
            <person name="Calteau A."/>
            <person name="Nielsen K.L."/>
            <person name="Nielsen P.H."/>
        </authorList>
    </citation>
    <scope>NUCLEOTIDE SEQUENCE [LARGE SCALE GENOMIC DNA]</scope>
    <source>
        <strain evidence="1 2">Ben110</strain>
    </source>
</reference>
<dbReference type="EMBL" id="CAJA01000399">
    <property type="protein sequence ID" value="CCH74566.1"/>
    <property type="molecule type" value="Genomic_DNA"/>
</dbReference>
<dbReference type="RefSeq" id="WP_048699935.1">
    <property type="nucleotide sequence ID" value="NZ_HG764815.1"/>
</dbReference>
<sequence>MRTTRWEGTLTALSSIAHGGETRGTITLLRRELVCSSSGELVHVPIVSGNTLRGRLRRLGEELLRDAVGYEGLLHPAAAHALRGGGSLAKTSHEPLSGNRLQQLRDLVPQIGVFGAAGGGTIINGALDVGKVVPHLSETSHITGVTTTRSAFTGTQLEAYTRQDDSDGHDFAGVITPVDTGAELLFDETGRPEPVLRGGNQMLFHIETFPAGTTFSTWLRLRRPSPLEMAFFLEVLDTFHSDGRLGGRVGIGHGQVRADLTVDVHPSTDELPDWRAVLDQNRSEILTALQGLA</sequence>
<keyword evidence="2" id="KW-1185">Reference proteome</keyword>
<gene>
    <name evidence="1" type="ORF">BN11_4580010</name>
</gene>
<proteinExistence type="predicted"/>
<dbReference type="OrthoDB" id="4425858at2"/>
<name>W6K0H8_9MICO</name>
<dbReference type="Proteomes" id="UP000035763">
    <property type="component" value="Unassembled WGS sequence"/>
</dbReference>
<dbReference type="STRING" id="1193182.BN11_4580010"/>
<evidence type="ECO:0000313" key="1">
    <source>
        <dbReference type="EMBL" id="CCH74566.1"/>
    </source>
</evidence>
<protein>
    <submittedName>
        <fullName evidence="1">Uncharacterized protein</fullName>
    </submittedName>
</protein>
<evidence type="ECO:0000313" key="2">
    <source>
        <dbReference type="Proteomes" id="UP000035763"/>
    </source>
</evidence>